<evidence type="ECO:0000256" key="5">
    <source>
        <dbReference type="ARBA" id="ARBA00022741"/>
    </source>
</evidence>
<keyword evidence="8 12" id="KW-0175">Coiled coil</keyword>
<dbReference type="EMBL" id="LFMY01000002">
    <property type="protein sequence ID" value="OKL63400.1"/>
    <property type="molecule type" value="Genomic_DNA"/>
</dbReference>
<dbReference type="Gene3D" id="3.40.50.300">
    <property type="entry name" value="P-loop containing nucleotide triphosphate hydrolases"/>
    <property type="match status" value="2"/>
</dbReference>
<evidence type="ECO:0000259" key="14">
    <source>
        <dbReference type="Pfam" id="PF02463"/>
    </source>
</evidence>
<dbReference type="PANTHER" id="PTHR19306:SF6">
    <property type="entry name" value="STRUCTURAL MAINTENANCE OF CHROMOSOMES PROTEIN 6"/>
    <property type="match status" value="1"/>
</dbReference>
<keyword evidence="10" id="KW-0234">DNA repair</keyword>
<comment type="subcellular location">
    <subcellularLocation>
        <location evidence="2">Chromosome</location>
    </subcellularLocation>
    <subcellularLocation>
        <location evidence="1">Nucleus</location>
    </subcellularLocation>
</comment>
<evidence type="ECO:0000256" key="8">
    <source>
        <dbReference type="ARBA" id="ARBA00023054"/>
    </source>
</evidence>
<keyword evidence="4" id="KW-0158">Chromosome</keyword>
<evidence type="ECO:0000256" key="13">
    <source>
        <dbReference type="SAM" id="MobiDB-lite"/>
    </source>
</evidence>
<comment type="similarity">
    <text evidence="3">Belongs to the SMC family. SMC6 subfamily.</text>
</comment>
<dbReference type="GO" id="GO:0005524">
    <property type="term" value="F:ATP binding"/>
    <property type="evidence" value="ECO:0007669"/>
    <property type="project" value="UniProtKB-KW"/>
</dbReference>
<evidence type="ECO:0000256" key="9">
    <source>
        <dbReference type="ARBA" id="ARBA00023172"/>
    </source>
</evidence>
<evidence type="ECO:0000313" key="15">
    <source>
        <dbReference type="EMBL" id="OKL63400.1"/>
    </source>
</evidence>
<feature type="region of interest" description="Disordered" evidence="13">
    <location>
        <begin position="1"/>
        <end position="57"/>
    </location>
</feature>
<dbReference type="InterPro" id="IPR027417">
    <property type="entry name" value="P-loop_NTPase"/>
</dbReference>
<sequence length="1140" mass="129148">MAPLKRAQTSVDEDDSSSSSDTNSNKRRRTSESTSGFPESEENNESNGEEREESAMPLQSFETYDAEEEDEDTLEQQATQAILERYHTNESNVPSDHGIIERVDCFNFMCHKHFSVELSPLINFIVGKNGSGKSAILTALTLCLGAKASITNRGQSLKSFIKEGEESATIIVRIKNQGDGAYMPNEYGKSIIVERSFTKSGSSGFKIKNETGKIVSTKKVDLDAITDFFNLQIDNPMNVLSQDMARQFLSSSSPAEKYKFFVKGVQLEQLDHDYRLIEESVDQIKEKLDARRGDLNILKADKEKAQRRLELSDQRNNLRLRVRNIRGQMAWAQVEEQEKRRDNIDMDIAEIDRQIIAAESDVGNLDARYEAAQRELATASGVLNNTKESLERAREEKQEIQALRDKEMSDHHDLQAEQRQIGEHVKSAQARIDKLKQDISEEERRMADVDGGNFAQRHEELAQRRAKAKEASEKHTQHQAGATKFHEAIRKAEENLKQTIAPVHKHKSEIEQAEKLLRSLSKDRGQSNAGFSDKMPQLLAAIAHENSFGRRPVGPVAHHVRLMKPEWSAVIEQSLNNSLNSFIVTSKRDMNILSRIMQRVNCVCPILIGSDGAIDTSAHEPDRRFDTILRVLEIDDDLVRRQLIINHGIEQIVLIQNVEEASATLFEGERLRCVKRCLCIDSRDRRRGVTLAYGRTGEPSQAPIAPYTGRPRMRSDIDSQIRLQEENVQALKSQLVDMELRVASARTELQGCKNALTQYKYEEDNLKIEAQRLEDHADDLEDALEKDRVEDGHLDALKNSLAEAEGEKTLSNNSYNDSNLAMQGIKTNLKNYGRQLAAKENDIQPLEENVRIAENEYAKVEEHRRVVLAQKNAAYERVKDLNQIREARIADKEALVALVVSYCEQASIVSARVPIDEGETPSSLEKKLEKLSSDLKRFEQQMGASRDELAAELLKASKALASAEKQFNELEKLEQIFKHTINYRRERWKNFRAHISSRAKAQFTYLLSERSFRGRLLTDHEAKLLDLQVEPDITKNSAGRGAKTLSGGEKSFSQICLLLSLWEAMGSPIRCLDEFDVYMDQINRKSSIDMLMMAARRSIGRQFILITPGSRADISLAPDVRVKELAEPERGQSTLTFRQT</sequence>
<evidence type="ECO:0000256" key="2">
    <source>
        <dbReference type="ARBA" id="ARBA00004286"/>
    </source>
</evidence>
<name>A0A1Q5QBV3_TALAT</name>
<gene>
    <name evidence="15" type="ORF">UA08_02093</name>
</gene>
<dbReference type="GO" id="GO:0000724">
    <property type="term" value="P:double-strand break repair via homologous recombination"/>
    <property type="evidence" value="ECO:0007669"/>
    <property type="project" value="TreeGrafter"/>
</dbReference>
<keyword evidence="6" id="KW-0227">DNA damage</keyword>
<evidence type="ECO:0000256" key="6">
    <source>
        <dbReference type="ARBA" id="ARBA00022763"/>
    </source>
</evidence>
<evidence type="ECO:0000256" key="12">
    <source>
        <dbReference type="SAM" id="Coils"/>
    </source>
</evidence>
<dbReference type="GO" id="GO:0030915">
    <property type="term" value="C:Smc5-Smc6 complex"/>
    <property type="evidence" value="ECO:0007669"/>
    <property type="project" value="TreeGrafter"/>
</dbReference>
<dbReference type="Pfam" id="PF02463">
    <property type="entry name" value="SMC_N"/>
    <property type="match status" value="1"/>
</dbReference>
<evidence type="ECO:0000256" key="4">
    <source>
        <dbReference type="ARBA" id="ARBA00022454"/>
    </source>
</evidence>
<feature type="domain" description="RecF/RecN/SMC N-terminal" evidence="14">
    <location>
        <begin position="100"/>
        <end position="1107"/>
    </location>
</feature>
<keyword evidence="5" id="KW-0547">Nucleotide-binding</keyword>
<dbReference type="RefSeq" id="XP_020123521.1">
    <property type="nucleotide sequence ID" value="XM_020261829.1"/>
</dbReference>
<dbReference type="GO" id="GO:0005634">
    <property type="term" value="C:nucleus"/>
    <property type="evidence" value="ECO:0007669"/>
    <property type="project" value="UniProtKB-SubCell"/>
</dbReference>
<dbReference type="OrthoDB" id="10265785at2759"/>
<accession>A0A1Q5QBV3</accession>
<dbReference type="GO" id="GO:0003697">
    <property type="term" value="F:single-stranded DNA binding"/>
    <property type="evidence" value="ECO:0007669"/>
    <property type="project" value="TreeGrafter"/>
</dbReference>
<feature type="coiled-coil region" evidence="12">
    <location>
        <begin position="267"/>
        <end position="445"/>
    </location>
</feature>
<evidence type="ECO:0000256" key="1">
    <source>
        <dbReference type="ARBA" id="ARBA00004123"/>
    </source>
</evidence>
<dbReference type="AlphaFoldDB" id="A0A1Q5QBV3"/>
<keyword evidence="7" id="KW-0067">ATP-binding</keyword>
<reference evidence="15 16" key="1">
    <citation type="submission" date="2015-06" db="EMBL/GenBank/DDBJ databases">
        <title>Talaromyces atroroseus IBT 11181 draft genome.</title>
        <authorList>
            <person name="Rasmussen K.B."/>
            <person name="Rasmussen S."/>
            <person name="Petersen B."/>
            <person name="Sicheritz-Ponten T."/>
            <person name="Mortensen U.H."/>
            <person name="Thrane U."/>
        </authorList>
    </citation>
    <scope>NUCLEOTIDE SEQUENCE [LARGE SCALE GENOMIC DNA]</scope>
    <source>
        <strain evidence="15 16">IBT 11181</strain>
    </source>
</reference>
<feature type="coiled-coil region" evidence="12">
    <location>
        <begin position="928"/>
        <end position="973"/>
    </location>
</feature>
<keyword evidence="9" id="KW-0233">DNA recombination</keyword>
<dbReference type="GO" id="GO:0035861">
    <property type="term" value="C:site of double-strand break"/>
    <property type="evidence" value="ECO:0007669"/>
    <property type="project" value="TreeGrafter"/>
</dbReference>
<dbReference type="Proteomes" id="UP000214365">
    <property type="component" value="Unassembled WGS sequence"/>
</dbReference>
<protein>
    <recommendedName>
        <fullName evidence="14">RecF/RecN/SMC N-terminal domain-containing protein</fullName>
    </recommendedName>
</protein>
<keyword evidence="11" id="KW-0539">Nucleus</keyword>
<dbReference type="GO" id="GO:0003684">
    <property type="term" value="F:damaged DNA binding"/>
    <property type="evidence" value="ECO:0007669"/>
    <property type="project" value="TreeGrafter"/>
</dbReference>
<dbReference type="GeneID" id="31001848"/>
<evidence type="ECO:0000256" key="7">
    <source>
        <dbReference type="ARBA" id="ARBA00022840"/>
    </source>
</evidence>
<keyword evidence="16" id="KW-1185">Reference proteome</keyword>
<evidence type="ECO:0000256" key="11">
    <source>
        <dbReference type="ARBA" id="ARBA00023242"/>
    </source>
</evidence>
<dbReference type="PANTHER" id="PTHR19306">
    <property type="entry name" value="STRUCTURAL MAINTENANCE OF CHROMOSOMES 5,6 SMC5, SMC6"/>
    <property type="match status" value="1"/>
</dbReference>
<dbReference type="SUPFAM" id="SSF52540">
    <property type="entry name" value="P-loop containing nucleoside triphosphate hydrolases"/>
    <property type="match status" value="1"/>
</dbReference>
<feature type="coiled-coil region" evidence="12">
    <location>
        <begin position="714"/>
        <end position="863"/>
    </location>
</feature>
<dbReference type="STRING" id="1441469.A0A1Q5QBV3"/>
<evidence type="ECO:0000256" key="3">
    <source>
        <dbReference type="ARBA" id="ARBA00006793"/>
    </source>
</evidence>
<organism evidence="15 16">
    <name type="scientific">Talaromyces atroroseus</name>
    <dbReference type="NCBI Taxonomy" id="1441469"/>
    <lineage>
        <taxon>Eukaryota</taxon>
        <taxon>Fungi</taxon>
        <taxon>Dikarya</taxon>
        <taxon>Ascomycota</taxon>
        <taxon>Pezizomycotina</taxon>
        <taxon>Eurotiomycetes</taxon>
        <taxon>Eurotiomycetidae</taxon>
        <taxon>Eurotiales</taxon>
        <taxon>Trichocomaceae</taxon>
        <taxon>Talaromyces</taxon>
        <taxon>Talaromyces sect. Trachyspermi</taxon>
    </lineage>
</organism>
<dbReference type="InterPro" id="IPR003395">
    <property type="entry name" value="RecF/RecN/SMC_N"/>
</dbReference>
<proteinExistence type="inferred from homology"/>
<evidence type="ECO:0000313" key="16">
    <source>
        <dbReference type="Proteomes" id="UP000214365"/>
    </source>
</evidence>
<comment type="caution">
    <text evidence="15">The sequence shown here is derived from an EMBL/GenBank/DDBJ whole genome shotgun (WGS) entry which is preliminary data.</text>
</comment>
<evidence type="ECO:0000256" key="10">
    <source>
        <dbReference type="ARBA" id="ARBA00023204"/>
    </source>
</evidence>